<name>A0A9Q5I0N2_SANBA</name>
<evidence type="ECO:0000256" key="1">
    <source>
        <dbReference type="ARBA" id="ARBA00004141"/>
    </source>
</evidence>
<feature type="compositionally biased region" description="Basic and acidic residues" evidence="5">
    <location>
        <begin position="213"/>
        <end position="242"/>
    </location>
</feature>
<feature type="transmembrane region" description="Helical" evidence="6">
    <location>
        <begin position="579"/>
        <end position="597"/>
    </location>
</feature>
<dbReference type="GO" id="GO:0055085">
    <property type="term" value="P:transmembrane transport"/>
    <property type="evidence" value="ECO:0007669"/>
    <property type="project" value="InterPro"/>
</dbReference>
<dbReference type="PANTHER" id="PTHR31274:SF1">
    <property type="entry name" value="AGL149CP"/>
    <property type="match status" value="1"/>
</dbReference>
<dbReference type="PANTHER" id="PTHR31274">
    <property type="entry name" value="PROTEIN ECM3"/>
    <property type="match status" value="1"/>
</dbReference>
<evidence type="ECO:0000256" key="5">
    <source>
        <dbReference type="SAM" id="MobiDB-lite"/>
    </source>
</evidence>
<feature type="transmembrane region" description="Helical" evidence="6">
    <location>
        <begin position="407"/>
        <end position="431"/>
    </location>
</feature>
<dbReference type="GO" id="GO:0016020">
    <property type="term" value="C:membrane"/>
    <property type="evidence" value="ECO:0007669"/>
    <property type="project" value="UniProtKB-SubCell"/>
</dbReference>
<feature type="transmembrane region" description="Helical" evidence="6">
    <location>
        <begin position="139"/>
        <end position="159"/>
    </location>
</feature>
<evidence type="ECO:0000313" key="7">
    <source>
        <dbReference type="EMBL" id="OCB89515.1"/>
    </source>
</evidence>
<evidence type="ECO:0000256" key="3">
    <source>
        <dbReference type="ARBA" id="ARBA00022989"/>
    </source>
</evidence>
<comment type="subcellular location">
    <subcellularLocation>
        <location evidence="1">Membrane</location>
        <topology evidence="1">Multi-pass membrane protein</topology>
    </subcellularLocation>
</comment>
<feature type="region of interest" description="Disordered" evidence="5">
    <location>
        <begin position="203"/>
        <end position="242"/>
    </location>
</feature>
<feature type="region of interest" description="Disordered" evidence="5">
    <location>
        <begin position="314"/>
        <end position="393"/>
    </location>
</feature>
<keyword evidence="8" id="KW-1185">Reference proteome</keyword>
<feature type="transmembrane region" description="Helical" evidence="6">
    <location>
        <begin position="465"/>
        <end position="487"/>
    </location>
</feature>
<sequence length="598" mass="64463">MLSVGALIWVSVRPLIRLVLCTLCGFIITKADIFPPVAARGMGQVLLNITLPALMFSKIVPAFTSDNVGALGPLILVAFLYEAFGIIIAWLVKQFFWVPHRFRYGILVAGGWSNVGDVPTAVIMSITGSAPFNGSTDQTVAVAYLAAFIIVFFITLFPLGGVKLIERDYVGPDMDDEEVRKSVPEKTTESIRRISKNLSSVRRRVAGRRKTKKSDGMDKDLEKSEDPERVEDGKCKNEGDVHEKAIEEDAFVSESDCIEERRSTLAAPEPQFAQPSRFQRQKHVSFQHDVELDDNATVVPERVYLPTRSASASATAAGNDCHPSRVTSPAPSLTPGDSECTHPSHRPLFSRRTSQNPSTTTATIANDAALPSPAHDHKLPSSVGPPTTPRPRPRATHHVLLAHTRTILLSMLTPQAIAIFVALLIALVPILKSLFTPVDSDGDGSNLVPNAPDGQPPLAFVLDTASFIGAASVPLGLICLGSALARLQVPHSPAQWRSLPLGAISALAIGKMVVMPIVGVLLTQGLTTAGIIDESDKVLRFVCIFLSCIPTATTQVFLTQVYSGTGEATTLSAFLVPQYALMFITMTILTAFTLTLLF</sequence>
<feature type="compositionally biased region" description="Polar residues" evidence="5">
    <location>
        <begin position="351"/>
        <end position="364"/>
    </location>
</feature>
<protein>
    <submittedName>
        <fullName evidence="7">Auxin efflux carrier</fullName>
    </submittedName>
</protein>
<proteinExistence type="predicted"/>
<feature type="transmembrane region" description="Helical" evidence="6">
    <location>
        <begin position="70"/>
        <end position="92"/>
    </location>
</feature>
<dbReference type="AlphaFoldDB" id="A0A9Q5I0N2"/>
<evidence type="ECO:0000313" key="8">
    <source>
        <dbReference type="Proteomes" id="UP000757232"/>
    </source>
</evidence>
<feature type="compositionally biased region" description="Basic residues" evidence="5">
    <location>
        <begin position="203"/>
        <end position="212"/>
    </location>
</feature>
<dbReference type="OrthoDB" id="435607at2759"/>
<dbReference type="InterPro" id="IPR040254">
    <property type="entry name" value="Ecm3-like"/>
</dbReference>
<feature type="transmembrane region" description="Helical" evidence="6">
    <location>
        <begin position="538"/>
        <end position="558"/>
    </location>
</feature>
<reference evidence="7" key="1">
    <citation type="submission" date="2016-06" db="EMBL/GenBank/DDBJ databases">
        <title>Draft Genome sequence of the fungus Inonotus baumii.</title>
        <authorList>
            <person name="Zhu H."/>
            <person name="Lin W."/>
        </authorList>
    </citation>
    <scope>NUCLEOTIDE SEQUENCE</scope>
    <source>
        <strain evidence="7">821</strain>
    </source>
</reference>
<dbReference type="EMBL" id="LNZH02000154">
    <property type="protein sequence ID" value="OCB89515.1"/>
    <property type="molecule type" value="Genomic_DNA"/>
</dbReference>
<comment type="caution">
    <text evidence="7">The sequence shown here is derived from an EMBL/GenBank/DDBJ whole genome shotgun (WGS) entry which is preliminary data.</text>
</comment>
<accession>A0A9Q5I0N2</accession>
<keyword evidence="4 6" id="KW-0472">Membrane</keyword>
<evidence type="ECO:0000256" key="4">
    <source>
        <dbReference type="ARBA" id="ARBA00023136"/>
    </source>
</evidence>
<dbReference type="InterPro" id="IPR004776">
    <property type="entry name" value="Mem_transp_PIN-like"/>
</dbReference>
<evidence type="ECO:0000256" key="2">
    <source>
        <dbReference type="ARBA" id="ARBA00022692"/>
    </source>
</evidence>
<feature type="transmembrane region" description="Helical" evidence="6">
    <location>
        <begin position="15"/>
        <end position="33"/>
    </location>
</feature>
<keyword evidence="2 6" id="KW-0812">Transmembrane</keyword>
<feature type="transmembrane region" description="Helical" evidence="6">
    <location>
        <begin position="499"/>
        <end position="518"/>
    </location>
</feature>
<gene>
    <name evidence="7" type="ORF">A7U60_g3310</name>
</gene>
<dbReference type="Pfam" id="PF03547">
    <property type="entry name" value="Mem_trans"/>
    <property type="match status" value="1"/>
</dbReference>
<dbReference type="Proteomes" id="UP000757232">
    <property type="component" value="Unassembled WGS sequence"/>
</dbReference>
<evidence type="ECO:0000256" key="6">
    <source>
        <dbReference type="SAM" id="Phobius"/>
    </source>
</evidence>
<feature type="transmembrane region" description="Helical" evidence="6">
    <location>
        <begin position="104"/>
        <end position="127"/>
    </location>
</feature>
<keyword evidence="3 6" id="KW-1133">Transmembrane helix</keyword>
<organism evidence="7 8">
    <name type="scientific">Sanghuangporus baumii</name>
    <name type="common">Phellinus baumii</name>
    <dbReference type="NCBI Taxonomy" id="108892"/>
    <lineage>
        <taxon>Eukaryota</taxon>
        <taxon>Fungi</taxon>
        <taxon>Dikarya</taxon>
        <taxon>Basidiomycota</taxon>
        <taxon>Agaricomycotina</taxon>
        <taxon>Agaricomycetes</taxon>
        <taxon>Hymenochaetales</taxon>
        <taxon>Hymenochaetaceae</taxon>
        <taxon>Sanghuangporus</taxon>
    </lineage>
</organism>